<keyword evidence="1" id="KW-0479">Metal-binding</keyword>
<dbReference type="SUPFAM" id="SSF48452">
    <property type="entry name" value="TPR-like"/>
    <property type="match status" value="1"/>
</dbReference>
<protein>
    <recommendedName>
        <fullName evidence="5">MYND-type domain-containing protein</fullName>
    </recommendedName>
</protein>
<evidence type="ECO:0000256" key="1">
    <source>
        <dbReference type="ARBA" id="ARBA00022723"/>
    </source>
</evidence>
<proteinExistence type="predicted"/>
<sequence length="388" mass="43387">MILTTCAACAAPLAHTAPRCVRCHTRYCNKTCQHDHWRRGHKQMCKKIHRGGNAEQYHADKKYKEAVAVAVEACADDTKGQTCYICTQALHWKTKEGLVRGCSCRGTAGFAHVSCLAEQAKILCDEAEENNLMNTDRGCERWRRWDTCNLCKQRYHGVVKYALGWACWKTYLGRPEGDRFRIWAMGTLGQSMRMVGHVREATVVLEALLALIDRQPEKEKHTHTVLNVQNTLASLYGQQGRHEEELSLRRKNYPLLKLIEGANSQNALISANNLGLCLHQRGRHAAAREALREPLADARRTFGEDHSITLNLRETTADATSGLGGEANLRETIAIYEDLVTRSRRVLGTSHPTTQQREQCLREFRAFLTGGVAAVLAERRARGGGGGA</sequence>
<dbReference type="GO" id="GO:0008270">
    <property type="term" value="F:zinc ion binding"/>
    <property type="evidence" value="ECO:0007669"/>
    <property type="project" value="UniProtKB-KW"/>
</dbReference>
<gene>
    <name evidence="6" type="ORF">PECAL_4P02290</name>
</gene>
<reference evidence="6" key="1">
    <citation type="submission" date="2021-11" db="EMBL/GenBank/DDBJ databases">
        <authorList>
            <consortium name="Genoscope - CEA"/>
            <person name="William W."/>
        </authorList>
    </citation>
    <scope>NUCLEOTIDE SEQUENCE</scope>
</reference>
<dbReference type="Gene3D" id="6.10.140.2220">
    <property type="match status" value="1"/>
</dbReference>
<evidence type="ECO:0000256" key="3">
    <source>
        <dbReference type="ARBA" id="ARBA00022833"/>
    </source>
</evidence>
<accession>A0A8J2SIX5</accession>
<dbReference type="AlphaFoldDB" id="A0A8J2SIX5"/>
<keyword evidence="7" id="KW-1185">Reference proteome</keyword>
<evidence type="ECO:0000313" key="7">
    <source>
        <dbReference type="Proteomes" id="UP000789595"/>
    </source>
</evidence>
<dbReference type="InterPro" id="IPR011990">
    <property type="entry name" value="TPR-like_helical_dom_sf"/>
</dbReference>
<evidence type="ECO:0000256" key="2">
    <source>
        <dbReference type="ARBA" id="ARBA00022771"/>
    </source>
</evidence>
<dbReference type="SUPFAM" id="SSF144232">
    <property type="entry name" value="HIT/MYND zinc finger-like"/>
    <property type="match status" value="1"/>
</dbReference>
<evidence type="ECO:0000259" key="5">
    <source>
        <dbReference type="PROSITE" id="PS50865"/>
    </source>
</evidence>
<keyword evidence="2 4" id="KW-0863">Zinc-finger</keyword>
<evidence type="ECO:0000313" key="6">
    <source>
        <dbReference type="EMBL" id="CAH0373058.1"/>
    </source>
</evidence>
<dbReference type="EMBL" id="CAKKNE010000004">
    <property type="protein sequence ID" value="CAH0373058.1"/>
    <property type="molecule type" value="Genomic_DNA"/>
</dbReference>
<dbReference type="PROSITE" id="PS50865">
    <property type="entry name" value="ZF_MYND_2"/>
    <property type="match status" value="1"/>
</dbReference>
<organism evidence="6 7">
    <name type="scientific">Pelagomonas calceolata</name>
    <dbReference type="NCBI Taxonomy" id="35677"/>
    <lineage>
        <taxon>Eukaryota</taxon>
        <taxon>Sar</taxon>
        <taxon>Stramenopiles</taxon>
        <taxon>Ochrophyta</taxon>
        <taxon>Pelagophyceae</taxon>
        <taxon>Pelagomonadales</taxon>
        <taxon>Pelagomonadaceae</taxon>
        <taxon>Pelagomonas</taxon>
    </lineage>
</organism>
<name>A0A8J2SIX5_9STRA</name>
<dbReference type="Pfam" id="PF13424">
    <property type="entry name" value="TPR_12"/>
    <property type="match status" value="1"/>
</dbReference>
<feature type="domain" description="MYND-type" evidence="5">
    <location>
        <begin position="6"/>
        <end position="45"/>
    </location>
</feature>
<dbReference type="Gene3D" id="1.25.40.10">
    <property type="entry name" value="Tetratricopeptide repeat domain"/>
    <property type="match status" value="1"/>
</dbReference>
<dbReference type="InterPro" id="IPR013083">
    <property type="entry name" value="Znf_RING/FYVE/PHD"/>
</dbReference>
<evidence type="ECO:0000256" key="4">
    <source>
        <dbReference type="PROSITE-ProRule" id="PRU00134"/>
    </source>
</evidence>
<keyword evidence="3" id="KW-0862">Zinc</keyword>
<dbReference type="PANTHER" id="PTHR46082">
    <property type="entry name" value="ATP/GTP-BINDING PROTEIN-RELATED"/>
    <property type="match status" value="1"/>
</dbReference>
<dbReference type="Proteomes" id="UP000789595">
    <property type="component" value="Unassembled WGS sequence"/>
</dbReference>
<comment type="caution">
    <text evidence="6">The sequence shown here is derived from an EMBL/GenBank/DDBJ whole genome shotgun (WGS) entry which is preliminary data.</text>
</comment>
<dbReference type="InterPro" id="IPR053137">
    <property type="entry name" value="NLR-like"/>
</dbReference>
<dbReference type="InterPro" id="IPR002893">
    <property type="entry name" value="Znf_MYND"/>
</dbReference>
<dbReference type="Gene3D" id="3.30.40.10">
    <property type="entry name" value="Zinc/RING finger domain, C3HC4 (zinc finger)"/>
    <property type="match status" value="1"/>
</dbReference>
<dbReference type="PANTHER" id="PTHR46082:SF6">
    <property type="entry name" value="AAA+ ATPASE DOMAIN-CONTAINING PROTEIN-RELATED"/>
    <property type="match status" value="1"/>
</dbReference>